<organism evidence="8 9">
    <name type="scientific">Komagataella pastoris</name>
    <name type="common">Yeast</name>
    <name type="synonym">Pichia pastoris</name>
    <dbReference type="NCBI Taxonomy" id="4922"/>
    <lineage>
        <taxon>Eukaryota</taxon>
        <taxon>Fungi</taxon>
        <taxon>Dikarya</taxon>
        <taxon>Ascomycota</taxon>
        <taxon>Saccharomycotina</taxon>
        <taxon>Pichiomycetes</taxon>
        <taxon>Pichiales</taxon>
        <taxon>Pichiaceae</taxon>
        <taxon>Komagataella</taxon>
    </lineage>
</organism>
<dbReference type="PANTHER" id="PTHR14344">
    <property type="entry name" value="WD REPEAT PROTEIN"/>
    <property type="match status" value="1"/>
</dbReference>
<comment type="subcellular location">
    <subcellularLocation>
        <location evidence="1">Cytoplasm</location>
    </subcellularLocation>
</comment>
<evidence type="ECO:0000256" key="3">
    <source>
        <dbReference type="ARBA" id="ARBA00022574"/>
    </source>
</evidence>
<proteinExistence type="inferred from homology"/>
<evidence type="ECO:0000313" key="8">
    <source>
        <dbReference type="EMBL" id="ANZ73523.1"/>
    </source>
</evidence>
<dbReference type="OrthoDB" id="66881at2759"/>
<keyword evidence="5" id="KW-0677">Repeat</keyword>
<sequence length="1021" mass="114289">MEDFGPVVRYGPITALHFEDGKLYSGNGPSIEVYDYATGEMVSQRNIFKDNRIHGIQGSNDDRFVAIHGVKSLLITQWDHLFDSERSLDELFVSDWIISTSFSYDNSFLYVLTAHNTVLLICLKTLQITETLHCNERSILYSGSIRVLPDKVIVCAGTVMSGILLWDLGSRSVIHNLKGHEGSIFGVQADTNGELVVSCSDDRSVKVWDLESGECLMSGWGHGARIWSLQFYDNNTKVFSASEDCTARSWAVDRERGELKCLEVFDTHYGKHIWSAAISQDELVAATGGADGRIRLVDLNRKLARKGFQELEFSMDSISELTGSTFAEDEILKGVAEFGNLIVAVTSKGKILQKTGLDNWILIEQDPSLKNFVIMKSQKEKKLVLLSNNKGYIRLLQFDSSLIQDIVIPNSVFEHSKSNISNVLIANYNEHSVLICTETPNPREPFLLTIIELKESIKFTQHTLTKPDMRFVSSCISFDIVNKWLLIGSRYTTIALYDIAALKNDLEPLKVWKKYVPGDTISSLKVLSSIKDESLIILTTRDGWFYYIRLSKSNNSITDLIVQENRIQKGFVEGCFIHPSSGDLLLYGFKSSLFFLWNETKQLEVFNEICGGPHRLWQFNIRDATTNDYSFIYTRASVLNVRHTGSSLWKGDSISRQGTHGREVRDISISSSSVNGKRLLLTGSEDTTLKLSSIDESSLEITQYWTLRKHVSGLQKAKIIYRNKELGLQYALSSAAREEFFVWLISESIQGSVPLISNYATLPPSNEIHPDLRIMDFDVLERVNESGEVTGFLISTVYSDSTIKVWDFSIKERDFQLVINGKYTTICIWNVKFLRLGGNVYLLTAGTDGYVCTWDITHSLNESGYSLLFEGQIRGHFNGESKLGELLVKQQVHQSGIKAMDFAQVSGNELLIITGGDDNALGLLNLTFTPEKSTLNLSIVDFKDSAATSTITGLNIIDSSTFFTTSVDQVVRIWKVDHDKLNLLAQRRTAIADTGCSDIFNIAGKNYAVIGGAGLSLWGVN</sequence>
<evidence type="ECO:0000256" key="7">
    <source>
        <dbReference type="PROSITE-ProRule" id="PRU00221"/>
    </source>
</evidence>
<dbReference type="Pfam" id="PF00400">
    <property type="entry name" value="WD40"/>
    <property type="match status" value="3"/>
</dbReference>
<keyword evidence="4" id="KW-0819">tRNA processing</keyword>
<keyword evidence="3 7" id="KW-0853">WD repeat</keyword>
<dbReference type="EMBL" id="CP014584">
    <property type="protein sequence ID" value="ANZ73523.1"/>
    <property type="molecule type" value="Genomic_DNA"/>
</dbReference>
<dbReference type="GO" id="GO:0005737">
    <property type="term" value="C:cytoplasm"/>
    <property type="evidence" value="ECO:0007669"/>
    <property type="project" value="UniProtKB-SubCell"/>
</dbReference>
<dbReference type="InterPro" id="IPR051973">
    <property type="entry name" value="tRNA_Anticodon_Mtase-Reg"/>
</dbReference>
<dbReference type="PROSITE" id="PS50082">
    <property type="entry name" value="WD_REPEATS_2"/>
    <property type="match status" value="1"/>
</dbReference>
<accession>A0A1B2J6A4</accession>
<evidence type="ECO:0000256" key="1">
    <source>
        <dbReference type="ARBA" id="ARBA00004496"/>
    </source>
</evidence>
<name>A0A1B2J6A4_PICPA</name>
<dbReference type="InterPro" id="IPR001680">
    <property type="entry name" value="WD40_rpt"/>
</dbReference>
<evidence type="ECO:0000313" key="9">
    <source>
        <dbReference type="Proteomes" id="UP000094565"/>
    </source>
</evidence>
<dbReference type="InterPro" id="IPR019775">
    <property type="entry name" value="WD40_repeat_CS"/>
</dbReference>
<evidence type="ECO:0000256" key="6">
    <source>
        <dbReference type="ARBA" id="ARBA00038255"/>
    </source>
</evidence>
<gene>
    <name evidence="8" type="primary">RTT10</name>
    <name evidence="8" type="ORF">ATY40_BA7501394</name>
</gene>
<dbReference type="InterPro" id="IPR015943">
    <property type="entry name" value="WD40/YVTN_repeat-like_dom_sf"/>
</dbReference>
<dbReference type="PROSITE" id="PS00678">
    <property type="entry name" value="WD_REPEATS_1"/>
    <property type="match status" value="1"/>
</dbReference>
<protein>
    <submittedName>
        <fullName evidence="8">BA75_01394T0</fullName>
    </submittedName>
</protein>
<evidence type="ECO:0000256" key="5">
    <source>
        <dbReference type="ARBA" id="ARBA00022737"/>
    </source>
</evidence>
<dbReference type="Gene3D" id="2.130.10.10">
    <property type="entry name" value="YVTN repeat-like/Quinoprotein amine dehydrogenase"/>
    <property type="match status" value="3"/>
</dbReference>
<dbReference type="SMART" id="SM00320">
    <property type="entry name" value="WD40"/>
    <property type="match status" value="10"/>
</dbReference>
<dbReference type="PANTHER" id="PTHR14344:SF3">
    <property type="entry name" value="WD REPEAT-CONTAINING PROTEIN 6"/>
    <property type="match status" value="1"/>
</dbReference>
<dbReference type="AlphaFoldDB" id="A0A1B2J6A4"/>
<dbReference type="InterPro" id="IPR036322">
    <property type="entry name" value="WD40_repeat_dom_sf"/>
</dbReference>
<keyword evidence="2" id="KW-0963">Cytoplasm</keyword>
<feature type="repeat" description="WD" evidence="7">
    <location>
        <begin position="177"/>
        <end position="218"/>
    </location>
</feature>
<evidence type="ECO:0000256" key="4">
    <source>
        <dbReference type="ARBA" id="ARBA00022694"/>
    </source>
</evidence>
<dbReference type="PROSITE" id="PS50294">
    <property type="entry name" value="WD_REPEATS_REGION"/>
    <property type="match status" value="1"/>
</dbReference>
<comment type="similarity">
    <text evidence="6">Belongs to the WD repeat WDR6 family.</text>
</comment>
<dbReference type="SUPFAM" id="SSF50978">
    <property type="entry name" value="WD40 repeat-like"/>
    <property type="match status" value="3"/>
</dbReference>
<keyword evidence="9" id="KW-1185">Reference proteome</keyword>
<dbReference type="Proteomes" id="UP000094565">
    <property type="component" value="Chromosome 1"/>
</dbReference>
<dbReference type="GO" id="GO:0030488">
    <property type="term" value="P:tRNA methylation"/>
    <property type="evidence" value="ECO:0007669"/>
    <property type="project" value="TreeGrafter"/>
</dbReference>
<evidence type="ECO:0000256" key="2">
    <source>
        <dbReference type="ARBA" id="ARBA00022490"/>
    </source>
</evidence>
<reference evidence="8 9" key="1">
    <citation type="submission" date="2016-02" db="EMBL/GenBank/DDBJ databases">
        <title>Comparative genomic and transcriptomic foundation for Pichia pastoris.</title>
        <authorList>
            <person name="Love K.R."/>
            <person name="Shah K.A."/>
            <person name="Whittaker C.A."/>
            <person name="Wu J."/>
            <person name="Bartlett M.C."/>
            <person name="Ma D."/>
            <person name="Leeson R.L."/>
            <person name="Priest M."/>
            <person name="Young S.K."/>
            <person name="Love J.C."/>
        </authorList>
    </citation>
    <scope>NUCLEOTIDE SEQUENCE [LARGE SCALE GENOMIC DNA]</scope>
    <source>
        <strain evidence="8 9">ATCC 28485</strain>
    </source>
</reference>